<name>A0ABX5JK97_9BACT</name>
<evidence type="ECO:0000313" key="2">
    <source>
        <dbReference type="Proteomes" id="UP000251311"/>
    </source>
</evidence>
<evidence type="ECO:0000313" key="1">
    <source>
        <dbReference type="EMBL" id="PUE67077.1"/>
    </source>
</evidence>
<comment type="caution">
    <text evidence="1">The sequence shown here is derived from an EMBL/GenBank/DDBJ whole genome shotgun (WGS) entry which is preliminary data.</text>
</comment>
<protein>
    <submittedName>
        <fullName evidence="1">Uncharacterized protein</fullName>
    </submittedName>
</protein>
<gene>
    <name evidence="1" type="ORF">B0175_04245</name>
</gene>
<dbReference type="RefSeq" id="WP_108527424.1">
    <property type="nucleotide sequence ID" value="NZ_JAODIH010000012.1"/>
</dbReference>
<keyword evidence="2" id="KW-1185">Reference proteome</keyword>
<sequence>MKKRKLFIIINLFFISTIYAQEIESVLRIKPEPKYDNILKYNQNVKYEDILEYKEKKEEEKESDYSFGFNLDINQELMTIEGFKIDVGTKFKGIN</sequence>
<accession>A0ABX5JK97</accession>
<organism evidence="1 2">
    <name type="scientific">Arcobacter lacus</name>
    <dbReference type="NCBI Taxonomy" id="1912876"/>
    <lineage>
        <taxon>Bacteria</taxon>
        <taxon>Pseudomonadati</taxon>
        <taxon>Campylobacterota</taxon>
        <taxon>Epsilonproteobacteria</taxon>
        <taxon>Campylobacterales</taxon>
        <taxon>Arcobacteraceae</taxon>
        <taxon>Arcobacter</taxon>
    </lineage>
</organism>
<dbReference type="EMBL" id="MUXF01000005">
    <property type="protein sequence ID" value="PUE67077.1"/>
    <property type="molecule type" value="Genomic_DNA"/>
</dbReference>
<reference evidence="1 2" key="1">
    <citation type="submission" date="2017-02" db="EMBL/GenBank/DDBJ databases">
        <title>Arcobacter lacus sp. nov., a new species isolated from reclaimed water.</title>
        <authorList>
            <person name="Figueras M.J."/>
            <person name="Perez-Cataluna A."/>
            <person name="Salas-Masso N."/>
        </authorList>
    </citation>
    <scope>NUCLEOTIDE SEQUENCE [LARGE SCALE GENOMIC DNA]</scope>
    <source>
        <strain evidence="1 2">RW43-9</strain>
    </source>
</reference>
<dbReference type="Proteomes" id="UP000251311">
    <property type="component" value="Unassembled WGS sequence"/>
</dbReference>
<proteinExistence type="predicted"/>